<keyword evidence="16" id="KW-1185">Reference proteome</keyword>
<dbReference type="RefSeq" id="WP_266131799.1">
    <property type="nucleotide sequence ID" value="NZ_JAPKMY010000016.1"/>
</dbReference>
<sequence length="730" mass="79695">MKIFSQTLLVHSIAVVLFGGGAIQTTLADTEVSTLPTIEVAAEKQQETATFANGALKKNTNLGPLGNKQIIDTPFSINSYSEQLIENQQAKTVAEVLKNDPAIRITTNQGHLNENFKIRGFDVNHEDMNYNGFFGVAPYGRIPTEFLESVTVLKGPNALVTGVAPTGSIGAVVIANSKRADRELTQLSASFQDEGYYQSGFDISRRFGENKEFGVRVNGVYGQGEHIVDGMDDRHISGAVAADYTTDKVKINFDSYAIHDNRKGGSPAMIAMGVKDSKGNGVNQVLSAPAGDLNYFPHLEGNTKSNFVGLSGEYKFTPDLKAFAGIGYVEKQYAGHLFGTRMIVTNLNGSATSQYYRVGSQEHNTAANVGFEANFDTGLIKHTLGLRADYLTRKYNQHKGQGATPVTFDTNIYDPSDKGNMPLANPAILPLGDNKYLSYTLTDQLSMLDDKLQLILGARYQDIDTKNRQKKTAYRDDKVSPSFGIVVKPFGENLSLYASYVEGLVEGSTVDSTLKDVNAGKTFAPFQTQQYEFGAKYQSGSWLNTLALYQIEKPSTMVTTFSQADANGNIQMTTDNAETRSRGVEWSFSGEIYEGLNLLGNLAYTDAELTKAAVTKGVSNQGNTVFGVPEWTASLGLDYAIPLLDGLNVNARTNYVGKQYMNDANTLELPDYTIVDLGARYKTKLGGVNTTFLFNIDNVANKKYWEGMFNQNYAVVGGARTYKAGVTFDF</sequence>
<keyword evidence="7 10" id="KW-0472">Membrane</keyword>
<dbReference type="InterPro" id="IPR012910">
    <property type="entry name" value="Plug_dom"/>
</dbReference>
<comment type="caution">
    <text evidence="15">The sequence shown here is derived from an EMBL/GenBank/DDBJ whole genome shotgun (WGS) entry which is preliminary data.</text>
</comment>
<evidence type="ECO:0000256" key="11">
    <source>
        <dbReference type="RuleBase" id="RU003357"/>
    </source>
</evidence>
<dbReference type="InterPro" id="IPR037066">
    <property type="entry name" value="Plug_dom_sf"/>
</dbReference>
<evidence type="ECO:0000259" key="14">
    <source>
        <dbReference type="Pfam" id="PF07715"/>
    </source>
</evidence>
<dbReference type="Pfam" id="PF07715">
    <property type="entry name" value="Plug"/>
    <property type="match status" value="1"/>
</dbReference>
<dbReference type="Gene3D" id="2.40.170.20">
    <property type="entry name" value="TonB-dependent receptor, beta-barrel domain"/>
    <property type="match status" value="1"/>
</dbReference>
<feature type="domain" description="TonB-dependent receptor-like beta-barrel" evidence="13">
    <location>
        <begin position="289"/>
        <end position="699"/>
    </location>
</feature>
<dbReference type="InterPro" id="IPR010105">
    <property type="entry name" value="TonB_sidphr_rcpt"/>
</dbReference>
<dbReference type="Gene3D" id="2.170.130.10">
    <property type="entry name" value="TonB-dependent receptor, plug domain"/>
    <property type="match status" value="1"/>
</dbReference>
<dbReference type="AlphaFoldDB" id="A0A9X3DZT0"/>
<keyword evidence="4 10" id="KW-1134">Transmembrane beta strand</keyword>
<keyword evidence="12" id="KW-0732">Signal</keyword>
<evidence type="ECO:0000259" key="13">
    <source>
        <dbReference type="Pfam" id="PF00593"/>
    </source>
</evidence>
<evidence type="ECO:0000313" key="16">
    <source>
        <dbReference type="Proteomes" id="UP001146019"/>
    </source>
</evidence>
<feature type="signal peptide" evidence="12">
    <location>
        <begin position="1"/>
        <end position="28"/>
    </location>
</feature>
<dbReference type="GO" id="GO:0009279">
    <property type="term" value="C:cell outer membrane"/>
    <property type="evidence" value="ECO:0007669"/>
    <property type="project" value="UniProtKB-SubCell"/>
</dbReference>
<dbReference type="PANTHER" id="PTHR32552">
    <property type="entry name" value="FERRICHROME IRON RECEPTOR-RELATED"/>
    <property type="match status" value="1"/>
</dbReference>
<feature type="chain" id="PRO_5040763037" evidence="12">
    <location>
        <begin position="29"/>
        <end position="730"/>
    </location>
</feature>
<dbReference type="InterPro" id="IPR039426">
    <property type="entry name" value="TonB-dep_rcpt-like"/>
</dbReference>
<dbReference type="PANTHER" id="PTHR32552:SF82">
    <property type="entry name" value="FCUA PROTEIN"/>
    <property type="match status" value="1"/>
</dbReference>
<evidence type="ECO:0000256" key="5">
    <source>
        <dbReference type="ARBA" id="ARBA00022692"/>
    </source>
</evidence>
<accession>A0A9X3DZT0</accession>
<evidence type="ECO:0000256" key="6">
    <source>
        <dbReference type="ARBA" id="ARBA00023077"/>
    </source>
</evidence>
<evidence type="ECO:0000256" key="7">
    <source>
        <dbReference type="ARBA" id="ARBA00023136"/>
    </source>
</evidence>
<dbReference type="Proteomes" id="UP001146019">
    <property type="component" value="Unassembled WGS sequence"/>
</dbReference>
<evidence type="ECO:0000256" key="4">
    <source>
        <dbReference type="ARBA" id="ARBA00022452"/>
    </source>
</evidence>
<keyword evidence="3 10" id="KW-0813">Transport</keyword>
<evidence type="ECO:0000256" key="8">
    <source>
        <dbReference type="ARBA" id="ARBA00023170"/>
    </source>
</evidence>
<keyword evidence="6 11" id="KW-0798">TonB box</keyword>
<comment type="similarity">
    <text evidence="2 10 11">Belongs to the TonB-dependent receptor family.</text>
</comment>
<reference evidence="15" key="1">
    <citation type="submission" date="2022-11" db="EMBL/GenBank/DDBJ databases">
        <title>Biodiversity and phylogenetic relationships of bacteria.</title>
        <authorList>
            <person name="Machado R.A.R."/>
            <person name="Bhat A."/>
            <person name="Loulou A."/>
            <person name="Kallel S."/>
        </authorList>
    </citation>
    <scope>NUCLEOTIDE SEQUENCE</scope>
    <source>
        <strain evidence="15">A-IN1</strain>
    </source>
</reference>
<keyword evidence="8 15" id="KW-0675">Receptor</keyword>
<evidence type="ECO:0000256" key="12">
    <source>
        <dbReference type="SAM" id="SignalP"/>
    </source>
</evidence>
<organism evidence="15 16">
    <name type="scientific">Acinetobacter nematophilus</name>
    <dbReference type="NCBI Taxonomy" id="2994642"/>
    <lineage>
        <taxon>Bacteria</taxon>
        <taxon>Pseudomonadati</taxon>
        <taxon>Pseudomonadota</taxon>
        <taxon>Gammaproteobacteria</taxon>
        <taxon>Moraxellales</taxon>
        <taxon>Moraxellaceae</taxon>
        <taxon>Acinetobacter</taxon>
    </lineage>
</organism>
<dbReference type="SUPFAM" id="SSF56935">
    <property type="entry name" value="Porins"/>
    <property type="match status" value="1"/>
</dbReference>
<proteinExistence type="inferred from homology"/>
<dbReference type="Pfam" id="PF00593">
    <property type="entry name" value="TonB_dep_Rec_b-barrel"/>
    <property type="match status" value="1"/>
</dbReference>
<evidence type="ECO:0000313" key="15">
    <source>
        <dbReference type="EMBL" id="MCX5469907.1"/>
    </source>
</evidence>
<dbReference type="PROSITE" id="PS52016">
    <property type="entry name" value="TONB_DEPENDENT_REC_3"/>
    <property type="match status" value="1"/>
</dbReference>
<keyword evidence="5 10" id="KW-0812">Transmembrane</keyword>
<dbReference type="GO" id="GO:0015891">
    <property type="term" value="P:siderophore transport"/>
    <property type="evidence" value="ECO:0007669"/>
    <property type="project" value="InterPro"/>
</dbReference>
<dbReference type="GO" id="GO:0015344">
    <property type="term" value="F:siderophore uptake transmembrane transporter activity"/>
    <property type="evidence" value="ECO:0007669"/>
    <property type="project" value="TreeGrafter"/>
</dbReference>
<dbReference type="InterPro" id="IPR036942">
    <property type="entry name" value="Beta-barrel_TonB_sf"/>
</dbReference>
<evidence type="ECO:0000256" key="2">
    <source>
        <dbReference type="ARBA" id="ARBA00009810"/>
    </source>
</evidence>
<evidence type="ECO:0000256" key="10">
    <source>
        <dbReference type="PROSITE-ProRule" id="PRU01360"/>
    </source>
</evidence>
<comment type="subcellular location">
    <subcellularLocation>
        <location evidence="1 10">Cell outer membrane</location>
        <topology evidence="1 10">Multi-pass membrane protein</topology>
    </subcellularLocation>
</comment>
<evidence type="ECO:0000256" key="1">
    <source>
        <dbReference type="ARBA" id="ARBA00004571"/>
    </source>
</evidence>
<dbReference type="EMBL" id="JAPKMY010000016">
    <property type="protein sequence ID" value="MCX5469907.1"/>
    <property type="molecule type" value="Genomic_DNA"/>
</dbReference>
<gene>
    <name evidence="15" type="ORF">OSH00_19505</name>
</gene>
<dbReference type="GO" id="GO:0038023">
    <property type="term" value="F:signaling receptor activity"/>
    <property type="evidence" value="ECO:0007669"/>
    <property type="project" value="InterPro"/>
</dbReference>
<dbReference type="InterPro" id="IPR000531">
    <property type="entry name" value="Beta-barrel_TonB"/>
</dbReference>
<dbReference type="CDD" id="cd01347">
    <property type="entry name" value="ligand_gated_channel"/>
    <property type="match status" value="1"/>
</dbReference>
<dbReference type="NCBIfam" id="TIGR01783">
    <property type="entry name" value="TonB-siderophor"/>
    <property type="match status" value="1"/>
</dbReference>
<feature type="domain" description="TonB-dependent receptor plug" evidence="14">
    <location>
        <begin position="71"/>
        <end position="164"/>
    </location>
</feature>
<keyword evidence="9 10" id="KW-0998">Cell outer membrane</keyword>
<evidence type="ECO:0000256" key="3">
    <source>
        <dbReference type="ARBA" id="ARBA00022448"/>
    </source>
</evidence>
<name>A0A9X3DZT0_9GAMM</name>
<evidence type="ECO:0000256" key="9">
    <source>
        <dbReference type="ARBA" id="ARBA00023237"/>
    </source>
</evidence>
<protein>
    <submittedName>
        <fullName evidence="15">TonB-dependent receptor</fullName>
    </submittedName>
</protein>